<dbReference type="InParanoid" id="K1XIJ2"/>
<dbReference type="Proteomes" id="UP000006753">
    <property type="component" value="Unassembled WGS sequence"/>
</dbReference>
<dbReference type="eggNOG" id="ENOG502RKIA">
    <property type="taxonomic scope" value="Eukaryota"/>
</dbReference>
<dbReference type="AlphaFoldDB" id="K1XIJ2"/>
<feature type="signal peptide" evidence="1">
    <location>
        <begin position="1"/>
        <end position="18"/>
    </location>
</feature>
<dbReference type="GeneID" id="18765535"/>
<keyword evidence="1" id="KW-0732">Signal</keyword>
<evidence type="ECO:0000313" key="3">
    <source>
        <dbReference type="Proteomes" id="UP000006753"/>
    </source>
</evidence>
<accession>K1XIJ2</accession>
<dbReference type="KEGG" id="mbe:MBM_09600"/>
<keyword evidence="3" id="KW-1185">Reference proteome</keyword>
<proteinExistence type="predicted"/>
<evidence type="ECO:0000313" key="2">
    <source>
        <dbReference type="EMBL" id="EKD12279.1"/>
    </source>
</evidence>
<feature type="chain" id="PRO_5003853097" evidence="1">
    <location>
        <begin position="19"/>
        <end position="118"/>
    </location>
</feature>
<gene>
    <name evidence="2" type="ORF">MBM_09600</name>
</gene>
<evidence type="ECO:0000256" key="1">
    <source>
        <dbReference type="SAM" id="SignalP"/>
    </source>
</evidence>
<dbReference type="OrthoDB" id="3551791at2759"/>
<reference evidence="2 3" key="1">
    <citation type="journal article" date="2012" name="BMC Genomics">
        <title>Sequencing the genome of Marssonina brunnea reveals fungus-poplar co-evolution.</title>
        <authorList>
            <person name="Zhu S."/>
            <person name="Cao Y.-Z."/>
            <person name="Jiang C."/>
            <person name="Tan B.-Y."/>
            <person name="Wang Z."/>
            <person name="Feng S."/>
            <person name="Zhang L."/>
            <person name="Su X.-H."/>
            <person name="Brejova B."/>
            <person name="Vinar T."/>
            <person name="Xu M."/>
            <person name="Wang M.-X."/>
            <person name="Zhang S.-G."/>
            <person name="Huang M.-R."/>
            <person name="Wu R."/>
            <person name="Zhou Y."/>
        </authorList>
    </citation>
    <scope>NUCLEOTIDE SEQUENCE [LARGE SCALE GENOMIC DNA]</scope>
    <source>
        <strain evidence="2 3">MB_m1</strain>
    </source>
</reference>
<protein>
    <submittedName>
        <fullName evidence="2">Uncharacterized protein</fullName>
    </submittedName>
</protein>
<dbReference type="EMBL" id="JH921460">
    <property type="protein sequence ID" value="EKD12279.1"/>
    <property type="molecule type" value="Genomic_DNA"/>
</dbReference>
<organism evidence="2 3">
    <name type="scientific">Marssonina brunnea f. sp. multigermtubi (strain MB_m1)</name>
    <name type="common">Marssonina leaf spot fungus</name>
    <dbReference type="NCBI Taxonomy" id="1072389"/>
    <lineage>
        <taxon>Eukaryota</taxon>
        <taxon>Fungi</taxon>
        <taxon>Dikarya</taxon>
        <taxon>Ascomycota</taxon>
        <taxon>Pezizomycotina</taxon>
        <taxon>Leotiomycetes</taxon>
        <taxon>Helotiales</taxon>
        <taxon>Drepanopezizaceae</taxon>
        <taxon>Drepanopeziza</taxon>
    </lineage>
</organism>
<name>K1XIJ2_MARBU</name>
<dbReference type="HOGENOM" id="CLU_167703_0_0_1"/>
<sequence length="118" mass="12787">MQFSTLAVSLAFIASATAVTLSGFPNPFTCGTFNGTQTWTEEELKALVVGVDKSTPFEESASNIASGRCVRMRLPYYLVGLGKGASTLGFAYDEANEIYEYCFSQTVDLNGDRWPDAC</sequence>